<organism evidence="2 3">
    <name type="scientific">Zoarces viviparus</name>
    <name type="common">Viviparous eelpout</name>
    <name type="synonym">Blennius viviparus</name>
    <dbReference type="NCBI Taxonomy" id="48416"/>
    <lineage>
        <taxon>Eukaryota</taxon>
        <taxon>Metazoa</taxon>
        <taxon>Chordata</taxon>
        <taxon>Craniata</taxon>
        <taxon>Vertebrata</taxon>
        <taxon>Euteleostomi</taxon>
        <taxon>Actinopterygii</taxon>
        <taxon>Neopterygii</taxon>
        <taxon>Teleostei</taxon>
        <taxon>Neoteleostei</taxon>
        <taxon>Acanthomorphata</taxon>
        <taxon>Eupercaria</taxon>
        <taxon>Perciformes</taxon>
        <taxon>Cottioidei</taxon>
        <taxon>Zoarcales</taxon>
        <taxon>Zoarcidae</taxon>
        <taxon>Zoarcinae</taxon>
        <taxon>Zoarces</taxon>
    </lineage>
</organism>
<comment type="caution">
    <text evidence="2">The sequence shown here is derived from an EMBL/GenBank/DDBJ whole genome shotgun (WGS) entry which is preliminary data.</text>
</comment>
<dbReference type="AlphaFoldDB" id="A0AAW1E3R3"/>
<gene>
    <name evidence="2" type="ORF">VZT92_024759</name>
</gene>
<feature type="region of interest" description="Disordered" evidence="1">
    <location>
        <begin position="77"/>
        <end position="100"/>
    </location>
</feature>
<evidence type="ECO:0000313" key="3">
    <source>
        <dbReference type="Proteomes" id="UP001488805"/>
    </source>
</evidence>
<evidence type="ECO:0000313" key="2">
    <source>
        <dbReference type="EMBL" id="KAK9516850.1"/>
    </source>
</evidence>
<proteinExistence type="predicted"/>
<dbReference type="EMBL" id="JBCEZU010000575">
    <property type="protein sequence ID" value="KAK9516850.1"/>
    <property type="molecule type" value="Genomic_DNA"/>
</dbReference>
<protein>
    <submittedName>
        <fullName evidence="2">Uncharacterized protein</fullName>
    </submittedName>
</protein>
<dbReference type="Proteomes" id="UP001488805">
    <property type="component" value="Unassembled WGS sequence"/>
</dbReference>
<reference evidence="2 3" key="1">
    <citation type="journal article" date="2024" name="Genome Biol. Evol.">
        <title>Chromosome-level genome assembly of the viviparous eelpout Zoarces viviparus.</title>
        <authorList>
            <person name="Fuhrmann N."/>
            <person name="Brasseur M.V."/>
            <person name="Bakowski C.E."/>
            <person name="Podsiadlowski L."/>
            <person name="Prost S."/>
            <person name="Krehenwinkel H."/>
            <person name="Mayer C."/>
        </authorList>
    </citation>
    <scope>NUCLEOTIDE SEQUENCE [LARGE SCALE GENOMIC DNA]</scope>
    <source>
        <strain evidence="2">NO-MEL_2022_Ind0_liver</strain>
    </source>
</reference>
<name>A0AAW1E3R3_ZOAVI</name>
<accession>A0AAW1E3R3</accession>
<evidence type="ECO:0000256" key="1">
    <source>
        <dbReference type="SAM" id="MobiDB-lite"/>
    </source>
</evidence>
<sequence length="100" mass="11033">MHRPAPTKYGPVHRVPCDVAAPLSHTCSQVSARCPSLSLLQLSGTPSEPSQPRALHFYFPPFVTVPSSQRHTKNKVAHSERVSEKQGAFLIQNSPTKDFQ</sequence>
<keyword evidence="3" id="KW-1185">Reference proteome</keyword>
<feature type="compositionally biased region" description="Polar residues" evidence="1">
    <location>
        <begin position="91"/>
        <end position="100"/>
    </location>
</feature>